<dbReference type="Proteomes" id="UP000516444">
    <property type="component" value="Chromosome"/>
</dbReference>
<feature type="compositionally biased region" description="Basic and acidic residues" evidence="1">
    <location>
        <begin position="24"/>
        <end position="37"/>
    </location>
</feature>
<dbReference type="InterPro" id="IPR029046">
    <property type="entry name" value="LolA/LolB/LppX"/>
</dbReference>
<evidence type="ECO:0000313" key="3">
    <source>
        <dbReference type="Proteomes" id="UP000516444"/>
    </source>
</evidence>
<proteinExistence type="predicted"/>
<dbReference type="RefSeq" id="WP_190854643.1">
    <property type="nucleotide sequence ID" value="NZ_AP023440.1"/>
</dbReference>
<feature type="region of interest" description="Disordered" evidence="1">
    <location>
        <begin position="24"/>
        <end position="64"/>
    </location>
</feature>
<name>A0A7G1PDD1_9ACTN</name>
<dbReference type="EMBL" id="AP023440">
    <property type="protein sequence ID" value="BCL33052.1"/>
    <property type="molecule type" value="Genomic_DNA"/>
</dbReference>
<reference evidence="2 3" key="1">
    <citation type="journal article" date="2014" name="Int. J. Syst. Evol. Microbiol.">
        <title>Complete genome sequence of Corynebacterium casei LMG S-19264T (=DSM 44701T), isolated from a smear-ripened cheese.</title>
        <authorList>
            <consortium name="US DOE Joint Genome Institute (JGI-PGF)"/>
            <person name="Walter F."/>
            <person name="Albersmeier A."/>
            <person name="Kalinowski J."/>
            <person name="Ruckert C."/>
        </authorList>
    </citation>
    <scope>NUCLEOTIDE SEQUENCE [LARGE SCALE GENOMIC DNA]</scope>
    <source>
        <strain evidence="2 3">JCM 4677</strain>
    </source>
</reference>
<dbReference type="KEGG" id="sgm:GCM10017557_79110"/>
<organism evidence="2 3">
    <name type="scientific">Streptomyces aurantiacus</name>
    <dbReference type="NCBI Taxonomy" id="47760"/>
    <lineage>
        <taxon>Bacteria</taxon>
        <taxon>Bacillati</taxon>
        <taxon>Actinomycetota</taxon>
        <taxon>Actinomycetes</taxon>
        <taxon>Kitasatosporales</taxon>
        <taxon>Streptomycetaceae</taxon>
        <taxon>Streptomyces</taxon>
        <taxon>Streptomyces aurantiacus group</taxon>
    </lineage>
</organism>
<evidence type="ECO:0000313" key="2">
    <source>
        <dbReference type="EMBL" id="BCL33052.1"/>
    </source>
</evidence>
<protein>
    <recommendedName>
        <fullName evidence="4">Lipoprotein</fullName>
    </recommendedName>
</protein>
<accession>A0A7G1PDD1</accession>
<feature type="compositionally biased region" description="Polar residues" evidence="1">
    <location>
        <begin position="42"/>
        <end position="63"/>
    </location>
</feature>
<sequence>MNLRGLAAVGTMCLAAVAITGCNDGKDDKRDVGKAADVKATGSAQPSSGGPEQSEGTQQSNGTAELPPQQILEKAAQALETAPSWHVVTGDGKERIEFSVDDKGNCQGMRSDEGEEMEFLLQGESFYAKPRATFWENHFEDKASQAQQFVAGRYITTTADDPEFSPLFCTRNMLRASLFSPETIKAAKLTKGAKTVVDGVGTLQLKGTLDGSPTTVVVATTGEPYPMTIESSEAGTAVRMNFSEFGKEVAGSVPAPADTVEVGEVKQAVGASD</sequence>
<keyword evidence="3" id="KW-1185">Reference proteome</keyword>
<dbReference type="AlphaFoldDB" id="A0A7G1PDD1"/>
<gene>
    <name evidence="2" type="ORF">GCM10017557_79110</name>
</gene>
<dbReference type="SUPFAM" id="SSF89392">
    <property type="entry name" value="Prokaryotic lipoproteins and lipoprotein localization factors"/>
    <property type="match status" value="1"/>
</dbReference>
<evidence type="ECO:0000256" key="1">
    <source>
        <dbReference type="SAM" id="MobiDB-lite"/>
    </source>
</evidence>
<dbReference type="PROSITE" id="PS51257">
    <property type="entry name" value="PROKAR_LIPOPROTEIN"/>
    <property type="match status" value="1"/>
</dbReference>
<dbReference type="Gene3D" id="2.50.20.20">
    <property type="match status" value="1"/>
</dbReference>
<evidence type="ECO:0008006" key="4">
    <source>
        <dbReference type="Google" id="ProtNLM"/>
    </source>
</evidence>